<dbReference type="PANTHER" id="PTHR41523">
    <property type="entry name" value="TWO-COMPONENT SYSTEM SENSOR PROTEIN"/>
    <property type="match status" value="1"/>
</dbReference>
<dbReference type="Gene3D" id="3.30.565.10">
    <property type="entry name" value="Histidine kinase-like ATPase, C-terminal domain"/>
    <property type="match status" value="1"/>
</dbReference>
<accession>A0ABW5CJJ8</accession>
<gene>
    <name evidence="11" type="ORF">ACFSKQ_07915</name>
</gene>
<keyword evidence="5 11" id="KW-0808">Transferase</keyword>
<dbReference type="GO" id="GO:0004673">
    <property type="term" value="F:protein histidine kinase activity"/>
    <property type="evidence" value="ECO:0007669"/>
    <property type="project" value="UniProtKB-EC"/>
</dbReference>
<evidence type="ECO:0000256" key="4">
    <source>
        <dbReference type="ARBA" id="ARBA00022553"/>
    </source>
</evidence>
<reference evidence="12" key="1">
    <citation type="journal article" date="2019" name="Int. J. Syst. Evol. Microbiol.">
        <title>The Global Catalogue of Microorganisms (GCM) 10K type strain sequencing project: providing services to taxonomists for standard genome sequencing and annotation.</title>
        <authorList>
            <consortium name="The Broad Institute Genomics Platform"/>
            <consortium name="The Broad Institute Genome Sequencing Center for Infectious Disease"/>
            <person name="Wu L."/>
            <person name="Ma J."/>
        </authorList>
    </citation>
    <scope>NUCLEOTIDE SEQUENCE [LARGE SCALE GENOMIC DNA]</scope>
    <source>
        <strain evidence="12">ZS-35-S2</strain>
    </source>
</reference>
<comment type="caution">
    <text evidence="11">The sequence shown here is derived from an EMBL/GenBank/DDBJ whole genome shotgun (WGS) entry which is preliminary data.</text>
</comment>
<keyword evidence="8" id="KW-0067">ATP-binding</keyword>
<name>A0ABW5CJJ8_9HYPH</name>
<evidence type="ECO:0000256" key="2">
    <source>
        <dbReference type="ARBA" id="ARBA00012438"/>
    </source>
</evidence>
<dbReference type="Gene3D" id="3.30.450.20">
    <property type="entry name" value="PAS domain"/>
    <property type="match status" value="2"/>
</dbReference>
<dbReference type="EC" id="2.7.13.3" evidence="2"/>
<dbReference type="InterPro" id="IPR035965">
    <property type="entry name" value="PAS-like_dom_sf"/>
</dbReference>
<sequence>MDRLTFRQLFHALPSPHMLLDRELRYVAANPAYETAVMRRQSELLGRRIDEAFPNPGASGKRLISSLLSVIETGRPDTLAYIPYEIPVPGAQGCEFETRYWTAVHSPLLDEKGEVLFVLQNTVDISELVKLREAATVPFRILPGELELIQRAREAEEAYRSVRDTSAAFRRLFENAPGMVAVLQGERHVFTFANEAYQRFIGRPVLGMPMREALPEMEGQGVFEMLDEVFYEGRVRVLQGYRLLLRRQGDQPMEETFLDFSYHPIQEASGTITGIFVQAYERTGEILFQQRQRLLLDELNHRVKNTLSTVQSIARQSFRGVQDPALAQQAFDSRIQALSKAHDVLSDRHWESAELTDILMQELAVYGAERVTASGALTQLKPKAAIAFAMVFHELSSNASKYGGLATPGGAVSVVWSRSSGPDGRLLVEWTEAGFDTGELALVPGFGLRMLQRIITGELDGTLELAFRRDGLICRIEVPLMEVETVASVDAG</sequence>
<dbReference type="InterPro" id="IPR011102">
    <property type="entry name" value="Sig_transdc_His_kinase_HWE"/>
</dbReference>
<protein>
    <recommendedName>
        <fullName evidence="3">Blue-light-activated histidine kinase</fullName>
        <ecNumber evidence="2">2.7.13.3</ecNumber>
    </recommendedName>
</protein>
<keyword evidence="6" id="KW-0547">Nucleotide-binding</keyword>
<evidence type="ECO:0000259" key="9">
    <source>
        <dbReference type="SMART" id="SM00091"/>
    </source>
</evidence>
<dbReference type="SMART" id="SM00911">
    <property type="entry name" value="HWE_HK"/>
    <property type="match status" value="1"/>
</dbReference>
<evidence type="ECO:0000259" key="10">
    <source>
        <dbReference type="SMART" id="SM00911"/>
    </source>
</evidence>
<dbReference type="InterPro" id="IPR000014">
    <property type="entry name" value="PAS"/>
</dbReference>
<keyword evidence="7 11" id="KW-0418">Kinase</keyword>
<evidence type="ECO:0000313" key="11">
    <source>
        <dbReference type="EMBL" id="MFD2237390.1"/>
    </source>
</evidence>
<feature type="domain" description="Signal transduction histidine kinase HWE region" evidence="10">
    <location>
        <begin position="298"/>
        <end position="377"/>
    </location>
</feature>
<dbReference type="InterPro" id="IPR036890">
    <property type="entry name" value="HATPase_C_sf"/>
</dbReference>
<evidence type="ECO:0000256" key="5">
    <source>
        <dbReference type="ARBA" id="ARBA00022679"/>
    </source>
</evidence>
<dbReference type="Proteomes" id="UP001597371">
    <property type="component" value="Unassembled WGS sequence"/>
</dbReference>
<dbReference type="SMART" id="SM00091">
    <property type="entry name" value="PAS"/>
    <property type="match status" value="2"/>
</dbReference>
<proteinExistence type="predicted"/>
<feature type="domain" description="PAS" evidence="9">
    <location>
        <begin position="4"/>
        <end position="69"/>
    </location>
</feature>
<evidence type="ECO:0000256" key="1">
    <source>
        <dbReference type="ARBA" id="ARBA00000085"/>
    </source>
</evidence>
<evidence type="ECO:0000256" key="6">
    <source>
        <dbReference type="ARBA" id="ARBA00022741"/>
    </source>
</evidence>
<keyword evidence="4" id="KW-0597">Phosphoprotein</keyword>
<dbReference type="EMBL" id="JBHUIJ010000008">
    <property type="protein sequence ID" value="MFD2237390.1"/>
    <property type="molecule type" value="Genomic_DNA"/>
</dbReference>
<dbReference type="RefSeq" id="WP_209736991.1">
    <property type="nucleotide sequence ID" value="NZ_CP072611.1"/>
</dbReference>
<evidence type="ECO:0000313" key="12">
    <source>
        <dbReference type="Proteomes" id="UP001597371"/>
    </source>
</evidence>
<organism evidence="11 12">
    <name type="scientific">Aureimonas populi</name>
    <dbReference type="NCBI Taxonomy" id="1701758"/>
    <lineage>
        <taxon>Bacteria</taxon>
        <taxon>Pseudomonadati</taxon>
        <taxon>Pseudomonadota</taxon>
        <taxon>Alphaproteobacteria</taxon>
        <taxon>Hyphomicrobiales</taxon>
        <taxon>Aurantimonadaceae</taxon>
        <taxon>Aureimonas</taxon>
    </lineage>
</organism>
<comment type="catalytic activity">
    <reaction evidence="1">
        <text>ATP + protein L-histidine = ADP + protein N-phospho-L-histidine.</text>
        <dbReference type="EC" id="2.7.13.3"/>
    </reaction>
</comment>
<dbReference type="PANTHER" id="PTHR41523:SF7">
    <property type="entry name" value="HISTIDINE KINASE"/>
    <property type="match status" value="1"/>
</dbReference>
<dbReference type="SUPFAM" id="SSF55785">
    <property type="entry name" value="PYP-like sensor domain (PAS domain)"/>
    <property type="match status" value="2"/>
</dbReference>
<dbReference type="CDD" id="cd00130">
    <property type="entry name" value="PAS"/>
    <property type="match status" value="1"/>
</dbReference>
<dbReference type="Pfam" id="PF07536">
    <property type="entry name" value="HWE_HK"/>
    <property type="match status" value="1"/>
</dbReference>
<evidence type="ECO:0000256" key="7">
    <source>
        <dbReference type="ARBA" id="ARBA00022777"/>
    </source>
</evidence>
<evidence type="ECO:0000256" key="8">
    <source>
        <dbReference type="ARBA" id="ARBA00022840"/>
    </source>
</evidence>
<feature type="domain" description="PAS" evidence="9">
    <location>
        <begin position="167"/>
        <end position="231"/>
    </location>
</feature>
<dbReference type="Pfam" id="PF08448">
    <property type="entry name" value="PAS_4"/>
    <property type="match status" value="2"/>
</dbReference>
<evidence type="ECO:0000256" key="3">
    <source>
        <dbReference type="ARBA" id="ARBA00021740"/>
    </source>
</evidence>
<dbReference type="InterPro" id="IPR013656">
    <property type="entry name" value="PAS_4"/>
</dbReference>
<keyword evidence="12" id="KW-1185">Reference proteome</keyword>